<proteinExistence type="predicted"/>
<keyword evidence="3" id="KW-1185">Reference proteome</keyword>
<accession>A0A4V1ADP3</accession>
<dbReference type="EMBL" id="CP034456">
    <property type="protein sequence ID" value="QBM86413.1"/>
    <property type="molecule type" value="Genomic_DNA"/>
</dbReference>
<dbReference type="AlphaFoldDB" id="A0A4V1ADP3"/>
<feature type="signal peptide" evidence="1">
    <location>
        <begin position="1"/>
        <end position="20"/>
    </location>
</feature>
<evidence type="ECO:0000313" key="3">
    <source>
        <dbReference type="Proteomes" id="UP000292447"/>
    </source>
</evidence>
<evidence type="ECO:0000313" key="2">
    <source>
        <dbReference type="EMBL" id="QBM86413.1"/>
    </source>
</evidence>
<sequence>MRPTLIITVFAACFVNTIFAMESYKEPCHIIEADVRERGNRMRIIVNDFVETLSGFVTTSEIDISSFRMSISTLHEQFSQIVCLGEGLLQPGENYGLIESALNLFQALSELVANKSKYDQTGDTCDKLLCDAQELYLRCLVLKHARKKLSMTRDDLLIKSSKLAFAFEELKEHRAVLIDVPLLTRIKLLYIFTELQLTLRALEKPKEETRSV</sequence>
<name>A0A4V1ADP3_9ASCO</name>
<keyword evidence="1" id="KW-0732">Signal</keyword>
<feature type="chain" id="PRO_5020594424" evidence="1">
    <location>
        <begin position="21"/>
        <end position="212"/>
    </location>
</feature>
<organism evidence="2 3">
    <name type="scientific">Metschnikowia aff. pulcherrima</name>
    <dbReference type="NCBI Taxonomy" id="2163413"/>
    <lineage>
        <taxon>Eukaryota</taxon>
        <taxon>Fungi</taxon>
        <taxon>Dikarya</taxon>
        <taxon>Ascomycota</taxon>
        <taxon>Saccharomycotina</taxon>
        <taxon>Pichiomycetes</taxon>
        <taxon>Metschnikowiaceae</taxon>
        <taxon>Metschnikowia</taxon>
    </lineage>
</organism>
<dbReference type="Proteomes" id="UP000292447">
    <property type="component" value="Chromosome I"/>
</dbReference>
<gene>
    <name evidence="2" type="ORF">METSCH_A10520</name>
</gene>
<reference evidence="3" key="1">
    <citation type="submission" date="2019-03" db="EMBL/GenBank/DDBJ databases">
        <title>Snf2 controls pulcherriminic acid biosynthesis and connects pigmentation and antifungal activity of the yeast Metschnikowia pulcherrima.</title>
        <authorList>
            <person name="Gore-Lloyd D."/>
            <person name="Sumann I."/>
            <person name="Brachmann A.O."/>
            <person name="Schneeberger K."/>
            <person name="Ortiz-Merino R.A."/>
            <person name="Moreno-Beltran M."/>
            <person name="Schlaefli M."/>
            <person name="Kirner P."/>
            <person name="Santos Kron A."/>
            <person name="Wolfe K.H."/>
            <person name="Piel J."/>
            <person name="Ahrens C.H."/>
            <person name="Henk D."/>
            <person name="Freimoser F.M."/>
        </authorList>
    </citation>
    <scope>NUCLEOTIDE SEQUENCE [LARGE SCALE GENOMIC DNA]</scope>
    <source>
        <strain evidence="3">APC 1.2</strain>
    </source>
</reference>
<evidence type="ECO:0000256" key="1">
    <source>
        <dbReference type="SAM" id="SignalP"/>
    </source>
</evidence>
<protein>
    <submittedName>
        <fullName evidence="2">Uncharacterized protein</fullName>
    </submittedName>
</protein>